<organism evidence="2">
    <name type="scientific">Cyprideis torosa</name>
    <dbReference type="NCBI Taxonomy" id="163714"/>
    <lineage>
        <taxon>Eukaryota</taxon>
        <taxon>Metazoa</taxon>
        <taxon>Ecdysozoa</taxon>
        <taxon>Arthropoda</taxon>
        <taxon>Crustacea</taxon>
        <taxon>Oligostraca</taxon>
        <taxon>Ostracoda</taxon>
        <taxon>Podocopa</taxon>
        <taxon>Podocopida</taxon>
        <taxon>Cytherocopina</taxon>
        <taxon>Cytheroidea</taxon>
        <taxon>Cytherideidae</taxon>
        <taxon>Cyprideis</taxon>
    </lineage>
</organism>
<dbReference type="InterPro" id="IPR023561">
    <property type="entry name" value="Carbonic_anhydrase_a-class"/>
</dbReference>
<dbReference type="OrthoDB" id="5978072at2759"/>
<dbReference type="EMBL" id="OB660083">
    <property type="protein sequence ID" value="CAD7222636.1"/>
    <property type="molecule type" value="Genomic_DNA"/>
</dbReference>
<dbReference type="PANTHER" id="PTHR18952">
    <property type="entry name" value="CARBONIC ANHYDRASE"/>
    <property type="match status" value="1"/>
</dbReference>
<dbReference type="InterPro" id="IPR036398">
    <property type="entry name" value="CA_dom_sf"/>
</dbReference>
<reference evidence="2" key="1">
    <citation type="submission" date="2020-11" db="EMBL/GenBank/DDBJ databases">
        <authorList>
            <person name="Tran Van P."/>
        </authorList>
    </citation>
    <scope>NUCLEOTIDE SEQUENCE</scope>
</reference>
<evidence type="ECO:0000313" key="2">
    <source>
        <dbReference type="EMBL" id="CAD7222636.1"/>
    </source>
</evidence>
<sequence>MGDGTDLEAGNTRVAASMSWDIWWTYDGISGPSYWGLINPEWRLCHVGKRQSPINIVPSQLLFDPNLKLIHIDKQRVIGNLTNTGHSVILTVYHPPPEPPDSSGTSGLDEEPMVPSGPSPINITGGPLVYSYQVEQIHLHFGTTAGTGSEHTINGYAFPAEVSLIAAIPRRYLYVLIESFHSKPNLSFSVLMQIQIFGFNSYLYKNFSDALLRPQGIVGISIMLQIGDLSHPELRYITNQLDKIKYGGEQVTLRGISIRALLPDTDFFMTYEGSITMPACHETVTWIIMNKPIYITEQQMAICTIILKGLCLDIRALASTTQQEDTAAVKRAPGGWHRAPTPSPLRQPPEGFHQQTPGVEGQPPPNVSHLAASSKLLSLRKLMQGAPNAPKAPLGNNFRPTLPLHHRVVRTNIDLIRRSSDASKECPTMENTRMFYKASLWNGS</sequence>
<dbReference type="GO" id="GO:0008270">
    <property type="term" value="F:zinc ion binding"/>
    <property type="evidence" value="ECO:0007669"/>
    <property type="project" value="InterPro"/>
</dbReference>
<dbReference type="GO" id="GO:0004089">
    <property type="term" value="F:carbonate dehydratase activity"/>
    <property type="evidence" value="ECO:0007669"/>
    <property type="project" value="InterPro"/>
</dbReference>
<dbReference type="Gene3D" id="3.10.200.10">
    <property type="entry name" value="Alpha carbonic anhydrase"/>
    <property type="match status" value="1"/>
</dbReference>
<gene>
    <name evidence="2" type="ORF">CTOB1V02_LOCUS638</name>
</gene>
<name>A0A7R8W0S0_9CRUS</name>
<dbReference type="AlphaFoldDB" id="A0A7R8W0S0"/>
<dbReference type="GO" id="GO:0006730">
    <property type="term" value="P:one-carbon metabolic process"/>
    <property type="evidence" value="ECO:0007669"/>
    <property type="project" value="TreeGrafter"/>
</dbReference>
<proteinExistence type="inferred from homology"/>
<dbReference type="PANTHER" id="PTHR18952:SF208">
    <property type="entry name" value="CARBONIC ANHYDRASE XA-RELATED"/>
    <property type="match status" value="1"/>
</dbReference>
<accession>A0A7R8W0S0</accession>
<dbReference type="SUPFAM" id="SSF51069">
    <property type="entry name" value="Carbonic anhydrase"/>
    <property type="match status" value="1"/>
</dbReference>
<evidence type="ECO:0000256" key="1">
    <source>
        <dbReference type="ARBA" id="ARBA00010718"/>
    </source>
</evidence>
<dbReference type="PROSITE" id="PS51144">
    <property type="entry name" value="ALPHA_CA_2"/>
    <property type="match status" value="1"/>
</dbReference>
<dbReference type="InterPro" id="IPR001148">
    <property type="entry name" value="CA_dom"/>
</dbReference>
<protein>
    <submittedName>
        <fullName evidence="2">Uncharacterized protein</fullName>
    </submittedName>
</protein>
<dbReference type="SMART" id="SM01057">
    <property type="entry name" value="Carb_anhydrase"/>
    <property type="match status" value="1"/>
</dbReference>
<dbReference type="Pfam" id="PF00194">
    <property type="entry name" value="Carb_anhydrase"/>
    <property type="match status" value="2"/>
</dbReference>
<comment type="similarity">
    <text evidence="1">Belongs to the alpha-carbonic anhydrase family.</text>
</comment>